<evidence type="ECO:0000256" key="4">
    <source>
        <dbReference type="ARBA" id="ARBA00012268"/>
    </source>
</evidence>
<evidence type="ECO:0000256" key="6">
    <source>
        <dbReference type="ARBA" id="ARBA00022490"/>
    </source>
</evidence>
<dbReference type="Gene3D" id="1.10.10.760">
    <property type="entry name" value="E-set domains of sugar-utilizing enzymes"/>
    <property type="match status" value="1"/>
</dbReference>
<evidence type="ECO:0000256" key="2">
    <source>
        <dbReference type="ARBA" id="ARBA00005199"/>
    </source>
</evidence>
<dbReference type="Proteomes" id="UP000248326">
    <property type="component" value="Unassembled WGS sequence"/>
</dbReference>
<evidence type="ECO:0000313" key="19">
    <source>
        <dbReference type="Proteomes" id="UP000248326"/>
    </source>
</evidence>
<evidence type="ECO:0000313" key="18">
    <source>
        <dbReference type="EMBL" id="PYE56257.1"/>
    </source>
</evidence>
<dbReference type="GO" id="GO:0033942">
    <property type="term" value="F:4-alpha-D-(1-&gt;4)-alpha-D-glucanotrehalose trehalohydrolase activity"/>
    <property type="evidence" value="ECO:0007669"/>
    <property type="project" value="UniProtKB-EC"/>
</dbReference>
<dbReference type="Gene3D" id="3.20.20.80">
    <property type="entry name" value="Glycosidases"/>
    <property type="match status" value="1"/>
</dbReference>
<dbReference type="UniPathway" id="UPA00299"/>
<comment type="caution">
    <text evidence="18">The sequence shown here is derived from an EMBL/GenBank/DDBJ whole genome shotgun (WGS) entry which is preliminary data.</text>
</comment>
<keyword evidence="7 14" id="KW-0378">Hydrolase</keyword>
<evidence type="ECO:0000256" key="11">
    <source>
        <dbReference type="ARBA" id="ARBA00033284"/>
    </source>
</evidence>
<dbReference type="CDD" id="cd11325">
    <property type="entry name" value="AmyAc_GTHase"/>
    <property type="match status" value="1"/>
</dbReference>
<dbReference type="InterPro" id="IPR044901">
    <property type="entry name" value="Trehalose_TreZ_E-set_sf"/>
</dbReference>
<dbReference type="InterPro" id="IPR013780">
    <property type="entry name" value="Glyco_hydro_b"/>
</dbReference>
<evidence type="ECO:0000256" key="12">
    <source>
        <dbReference type="ARBA" id="ARBA00034013"/>
    </source>
</evidence>
<evidence type="ECO:0000256" key="9">
    <source>
        <dbReference type="ARBA" id="ARBA00023295"/>
    </source>
</evidence>
<evidence type="ECO:0000256" key="16">
    <source>
        <dbReference type="PIRSR" id="PIRSR006337-3"/>
    </source>
</evidence>
<feature type="active site" description="Proton donor" evidence="15">
    <location>
        <position position="301"/>
    </location>
</feature>
<dbReference type="Gene3D" id="2.60.40.1180">
    <property type="entry name" value="Golgi alpha-mannosidase II"/>
    <property type="match status" value="1"/>
</dbReference>
<dbReference type="SUPFAM" id="SSF81296">
    <property type="entry name" value="E set domains"/>
    <property type="match status" value="1"/>
</dbReference>
<evidence type="ECO:0000256" key="1">
    <source>
        <dbReference type="ARBA" id="ARBA00004496"/>
    </source>
</evidence>
<dbReference type="OrthoDB" id="9800174at2"/>
<dbReference type="GO" id="GO:0005992">
    <property type="term" value="P:trehalose biosynthetic process"/>
    <property type="evidence" value="ECO:0007669"/>
    <property type="project" value="UniProtKB-UniRule"/>
</dbReference>
<comment type="similarity">
    <text evidence="3 14">Belongs to the glycosyl hydrolase 13 family.</text>
</comment>
<evidence type="ECO:0000256" key="5">
    <source>
        <dbReference type="ARBA" id="ARBA00015938"/>
    </source>
</evidence>
<dbReference type="Gene3D" id="2.60.40.10">
    <property type="entry name" value="Immunoglobulins"/>
    <property type="match status" value="1"/>
</dbReference>
<comment type="subcellular location">
    <subcellularLocation>
        <location evidence="1 15">Cytoplasm</location>
    </subcellularLocation>
</comment>
<organism evidence="18 19">
    <name type="scientific">Deinococcus yavapaiensis KR-236</name>
    <dbReference type="NCBI Taxonomy" id="694435"/>
    <lineage>
        <taxon>Bacteria</taxon>
        <taxon>Thermotogati</taxon>
        <taxon>Deinococcota</taxon>
        <taxon>Deinococci</taxon>
        <taxon>Deinococcales</taxon>
        <taxon>Deinococcaceae</taxon>
        <taxon>Deinococcus</taxon>
    </lineage>
</organism>
<evidence type="ECO:0000256" key="10">
    <source>
        <dbReference type="ARBA" id="ARBA00032057"/>
    </source>
</evidence>
<evidence type="ECO:0000256" key="15">
    <source>
        <dbReference type="PIRSR" id="PIRSR006337-1"/>
    </source>
</evidence>
<dbReference type="Pfam" id="PF00128">
    <property type="entry name" value="Alpha-amylase"/>
    <property type="match status" value="1"/>
</dbReference>
<sequence>MTQIQSASQRQVPLLGAHADTNGTTFRAWTTQADAVDVVLFDRDQNELERRSLRRVADGLFEGTFEDVKEGALYKFALGGDAWPDPYARWMPYGVHGPAEVWAPSYEFKHDHPKVRREELVIYELHVGTFTAEGTYAAATEKLSYLAHLGVNCLELLPLSAFPGRWGWGYDGVAHFAPFKEYGSPEDLMRLIDEAHGLGLVVLLDMVYNHFGPSGNYLPVYSDRYFTARHKTPWGDALDYTNPYLRALVTDSAQHWLKTYRFDGFRLDATQSIQDDSQYHILQELADKVHALGGSHFLFCEDYRNLPDLVTQFHMDGIWADDFHHQVRVCLTGEQDGHFRCYAPKVDELARGIAEGWLYYGQCEWPLEPGFIRGKPADELEASNLIYFVQNHDQIGNRAFGDRLQETAGEDGFLAASMLLLFLPTVPLLFQGQEWMASTRFAFFSDHEGELGHAVSTGRLEEFGHFEAFQKPELRAQIPDPQDETTFHSSKLDWDEANDGVHAKTLGLYRELLRLRREDPVLTHRSRRDLAAGTEGDVLWVRRWNDDQQRVLLVNFGHEEVEIPARFRDLSPVAATHEGSGLAARSATILVGAR</sequence>
<dbReference type="RefSeq" id="WP_110884781.1">
    <property type="nucleotide sequence ID" value="NZ_QJSX01000001.1"/>
</dbReference>
<feature type="domain" description="Glycosyl hydrolase family 13 catalytic" evidence="17">
    <location>
        <begin position="124"/>
        <end position="510"/>
    </location>
</feature>
<evidence type="ECO:0000256" key="8">
    <source>
        <dbReference type="ARBA" id="ARBA00023277"/>
    </source>
</evidence>
<dbReference type="SMART" id="SM00642">
    <property type="entry name" value="Aamy"/>
    <property type="match status" value="1"/>
</dbReference>
<feature type="site" description="Transition state stabilizer" evidence="16">
    <location>
        <position position="393"/>
    </location>
</feature>
<reference evidence="18 19" key="1">
    <citation type="submission" date="2018-06" db="EMBL/GenBank/DDBJ databases">
        <title>Genomic Encyclopedia of Type Strains, Phase IV (KMG-IV): sequencing the most valuable type-strain genomes for metagenomic binning, comparative biology and taxonomic classification.</title>
        <authorList>
            <person name="Goeker M."/>
        </authorList>
    </citation>
    <scope>NUCLEOTIDE SEQUENCE [LARGE SCALE GENOMIC DNA]</scope>
    <source>
        <strain evidence="18 19">DSM 18048</strain>
    </source>
</reference>
<dbReference type="InterPro" id="IPR012768">
    <property type="entry name" value="Trehalose_TreZ"/>
</dbReference>
<evidence type="ECO:0000256" key="7">
    <source>
        <dbReference type="ARBA" id="ARBA00022801"/>
    </source>
</evidence>
<gene>
    <name evidence="18" type="ORF">DES52_10161</name>
</gene>
<dbReference type="AlphaFoldDB" id="A0A318SEP4"/>
<proteinExistence type="inferred from homology"/>
<dbReference type="Pfam" id="PF02922">
    <property type="entry name" value="CBM_48"/>
    <property type="match status" value="1"/>
</dbReference>
<comment type="pathway">
    <text evidence="2 14">Glycan biosynthesis; trehalose biosynthesis.</text>
</comment>
<dbReference type="InterPro" id="IPR014756">
    <property type="entry name" value="Ig_E-set"/>
</dbReference>
<evidence type="ECO:0000259" key="17">
    <source>
        <dbReference type="SMART" id="SM00642"/>
    </source>
</evidence>
<evidence type="ECO:0000256" key="3">
    <source>
        <dbReference type="ARBA" id="ARBA00008061"/>
    </source>
</evidence>
<dbReference type="InterPro" id="IPR017853">
    <property type="entry name" value="GH"/>
</dbReference>
<dbReference type="InterPro" id="IPR006047">
    <property type="entry name" value="GH13_cat_dom"/>
</dbReference>
<keyword evidence="19" id="KW-1185">Reference proteome</keyword>
<evidence type="ECO:0000256" key="13">
    <source>
        <dbReference type="NCBIfam" id="TIGR02402"/>
    </source>
</evidence>
<dbReference type="PANTHER" id="PTHR43651">
    <property type="entry name" value="1,4-ALPHA-GLUCAN-BRANCHING ENZYME"/>
    <property type="match status" value="1"/>
</dbReference>
<dbReference type="EC" id="3.2.1.141" evidence="4 13"/>
<feature type="active site" description="Nucleophile" evidence="15">
    <location>
        <position position="268"/>
    </location>
</feature>
<dbReference type="PIRSF" id="PIRSF006337">
    <property type="entry name" value="Trehalose_TreZ"/>
    <property type="match status" value="1"/>
</dbReference>
<dbReference type="CDD" id="cd02853">
    <property type="entry name" value="E_set_MTHase_like_N"/>
    <property type="match status" value="1"/>
</dbReference>
<dbReference type="SUPFAM" id="SSF51011">
    <property type="entry name" value="Glycosyl hydrolase domain"/>
    <property type="match status" value="1"/>
</dbReference>
<keyword evidence="8" id="KW-0119">Carbohydrate metabolism</keyword>
<dbReference type="NCBIfam" id="TIGR02402">
    <property type="entry name" value="trehalose_TreZ"/>
    <property type="match status" value="1"/>
</dbReference>
<name>A0A318SEP4_9DEIO</name>
<dbReference type="SUPFAM" id="SSF51445">
    <property type="entry name" value="(Trans)glycosidases"/>
    <property type="match status" value="1"/>
</dbReference>
<dbReference type="InterPro" id="IPR004193">
    <property type="entry name" value="Glyco_hydro_13_N"/>
</dbReference>
<keyword evidence="9 14" id="KW-0326">Glycosidase</keyword>
<dbReference type="GO" id="GO:0005737">
    <property type="term" value="C:cytoplasm"/>
    <property type="evidence" value="ECO:0007669"/>
    <property type="project" value="UniProtKB-SubCell"/>
</dbReference>
<dbReference type="InterPro" id="IPR013783">
    <property type="entry name" value="Ig-like_fold"/>
</dbReference>
<keyword evidence="6" id="KW-0963">Cytoplasm</keyword>
<comment type="catalytic activity">
    <reaction evidence="12 14">
        <text>hydrolysis of (1-&gt;4)-alpha-D-glucosidic linkage in 4-alpha-D-[(1-&gt;4)-alpha-D-glucanosyl]n trehalose to yield trehalose and (1-&gt;4)-alpha-D-glucan.</text>
        <dbReference type="EC" id="3.2.1.141"/>
    </reaction>
</comment>
<protein>
    <recommendedName>
        <fullName evidence="5 13">Malto-oligosyltrehalose trehalohydrolase</fullName>
        <shortName evidence="14">MTHase</shortName>
        <ecNumber evidence="4 13">3.2.1.141</ecNumber>
    </recommendedName>
    <alternativeName>
        <fullName evidence="11 14">4-alpha-D-((1-&gt;4)-alpha-D-glucano)trehalose trehalohydrolase</fullName>
    </alternativeName>
    <alternativeName>
        <fullName evidence="10 14">Maltooligosyl trehalose trehalohydrolase</fullName>
    </alternativeName>
</protein>
<dbReference type="PANTHER" id="PTHR43651:SF11">
    <property type="entry name" value="MALTO-OLIGOSYLTREHALOSE TREHALOHYDROLASE"/>
    <property type="match status" value="1"/>
</dbReference>
<dbReference type="EMBL" id="QJSX01000001">
    <property type="protein sequence ID" value="PYE56257.1"/>
    <property type="molecule type" value="Genomic_DNA"/>
</dbReference>
<evidence type="ECO:0000256" key="14">
    <source>
        <dbReference type="PIRNR" id="PIRNR006337"/>
    </source>
</evidence>
<accession>A0A318SEP4</accession>